<dbReference type="InterPro" id="IPR015943">
    <property type="entry name" value="WD40/YVTN_repeat-like_dom_sf"/>
</dbReference>
<evidence type="ECO:0000313" key="1">
    <source>
        <dbReference type="EMBL" id="CBY12537.1"/>
    </source>
</evidence>
<protein>
    <recommendedName>
        <fullName evidence="3">Ribosome biogenesis protein NSA1</fullName>
    </recommendedName>
</protein>
<dbReference type="GO" id="GO:0005730">
    <property type="term" value="C:nucleolus"/>
    <property type="evidence" value="ECO:0007669"/>
    <property type="project" value="InterPro"/>
</dbReference>
<gene>
    <name evidence="1" type="ORF">GSOID_T00001934001</name>
</gene>
<dbReference type="FunCoup" id="E4XRY9">
    <property type="interactions" value="354"/>
</dbReference>
<name>E4XRY9_OIKDI</name>
<dbReference type="EMBL" id="FN653127">
    <property type="protein sequence ID" value="CBY12537.1"/>
    <property type="molecule type" value="Genomic_DNA"/>
</dbReference>
<accession>E4XRY9</accession>
<sequence length="314" mass="35750">MKNGEAKVFETEKAEFSAPKKLLEVGQEWAGLGILDDAIVGATDNAVVKVWERKEFEKLDENEDFEGISKITPKTEQNIKSAGKVRAGKVRRKTMVIGGESTQLQMVDLENLDKGVVWSAKNVRPDKLQLHIPINFPAIALPEKTETIACTSYGSLTNQAHELRIYDPRQVQRRPVKRIEWETYPITSLLSMDDDGQKYVVGTARGKIALFDIRYEKKFLSFKGAAGSIRSMAQHPDKENIFCAVGLDRFLHVYDAKIRKKLHKVYLKSPLNRVLIEKGAKIEKDTEEEKEEEQEIEAKVETWNEMENLESVED</sequence>
<dbReference type="PANTHER" id="PTHR16038:SF4">
    <property type="entry name" value="WD REPEAT-CONTAINING PROTEIN 74"/>
    <property type="match status" value="1"/>
</dbReference>
<proteinExistence type="predicted"/>
<dbReference type="PANTHER" id="PTHR16038">
    <property type="entry name" value="NOP SEVEN ASSOCIATED PROTEIN 1"/>
    <property type="match status" value="1"/>
</dbReference>
<dbReference type="SUPFAM" id="SSF50978">
    <property type="entry name" value="WD40 repeat-like"/>
    <property type="match status" value="1"/>
</dbReference>
<dbReference type="GO" id="GO:0042273">
    <property type="term" value="P:ribosomal large subunit biogenesis"/>
    <property type="evidence" value="ECO:0007669"/>
    <property type="project" value="InterPro"/>
</dbReference>
<dbReference type="InterPro" id="IPR037379">
    <property type="entry name" value="WDR74/Nsa1"/>
</dbReference>
<dbReference type="GO" id="GO:0030687">
    <property type="term" value="C:preribosome, large subunit precursor"/>
    <property type="evidence" value="ECO:0007669"/>
    <property type="project" value="TreeGrafter"/>
</dbReference>
<dbReference type="Proteomes" id="UP000001307">
    <property type="component" value="Unassembled WGS sequence"/>
</dbReference>
<evidence type="ECO:0008006" key="3">
    <source>
        <dbReference type="Google" id="ProtNLM"/>
    </source>
</evidence>
<dbReference type="InParanoid" id="E4XRY9"/>
<reference evidence="1 2" key="1">
    <citation type="journal article" date="2010" name="Science">
        <title>Plasticity of animal genome architecture unmasked by rapid evolution of a pelagic tunicate.</title>
        <authorList>
            <person name="Denoeud F."/>
            <person name="Henriet S."/>
            <person name="Mungpakdee S."/>
            <person name="Aury J.M."/>
            <person name="Da Silva C."/>
            <person name="Brinkmann H."/>
            <person name="Mikhaleva J."/>
            <person name="Olsen L.C."/>
            <person name="Jubin C."/>
            <person name="Canestro C."/>
            <person name="Bouquet J.M."/>
            <person name="Danks G."/>
            <person name="Poulain J."/>
            <person name="Campsteijn C."/>
            <person name="Adamski M."/>
            <person name="Cross I."/>
            <person name="Yadetie F."/>
            <person name="Muffato M."/>
            <person name="Louis A."/>
            <person name="Butcher S."/>
            <person name="Tsagkogeorga G."/>
            <person name="Konrad A."/>
            <person name="Singh S."/>
            <person name="Jensen M.F."/>
            <person name="Cong E.H."/>
            <person name="Eikeseth-Otteraa H."/>
            <person name="Noel B."/>
            <person name="Anthouard V."/>
            <person name="Porcel B.M."/>
            <person name="Kachouri-Lafond R."/>
            <person name="Nishino A."/>
            <person name="Ugolini M."/>
            <person name="Chourrout P."/>
            <person name="Nishida H."/>
            <person name="Aasland R."/>
            <person name="Huzurbazar S."/>
            <person name="Westhof E."/>
            <person name="Delsuc F."/>
            <person name="Lehrach H."/>
            <person name="Reinhardt R."/>
            <person name="Weissenbach J."/>
            <person name="Roy S.W."/>
            <person name="Artiguenave F."/>
            <person name="Postlethwait J.H."/>
            <person name="Manak J.R."/>
            <person name="Thompson E.M."/>
            <person name="Jaillon O."/>
            <person name="Du Pasquier L."/>
            <person name="Boudinot P."/>
            <person name="Liberles D.A."/>
            <person name="Volff J.N."/>
            <person name="Philippe H."/>
            <person name="Lenhard B."/>
            <person name="Roest Crollius H."/>
            <person name="Wincker P."/>
            <person name="Chourrout D."/>
        </authorList>
    </citation>
    <scope>NUCLEOTIDE SEQUENCE [LARGE SCALE GENOMIC DNA]</scope>
</reference>
<dbReference type="InterPro" id="IPR036322">
    <property type="entry name" value="WD40_repeat_dom_sf"/>
</dbReference>
<keyword evidence="2" id="KW-1185">Reference proteome</keyword>
<dbReference type="OrthoDB" id="18388at2759"/>
<dbReference type="Gene3D" id="2.130.10.10">
    <property type="entry name" value="YVTN repeat-like/Quinoprotein amine dehydrogenase"/>
    <property type="match status" value="1"/>
</dbReference>
<evidence type="ECO:0000313" key="2">
    <source>
        <dbReference type="Proteomes" id="UP000001307"/>
    </source>
</evidence>
<dbReference type="AlphaFoldDB" id="E4XRY9"/>
<organism evidence="1 2">
    <name type="scientific">Oikopleura dioica</name>
    <name type="common">Tunicate</name>
    <dbReference type="NCBI Taxonomy" id="34765"/>
    <lineage>
        <taxon>Eukaryota</taxon>
        <taxon>Metazoa</taxon>
        <taxon>Chordata</taxon>
        <taxon>Tunicata</taxon>
        <taxon>Appendicularia</taxon>
        <taxon>Copelata</taxon>
        <taxon>Oikopleuridae</taxon>
        <taxon>Oikopleura</taxon>
    </lineage>
</organism>